<name>A0A814EU62_9BILA</name>
<keyword evidence="15" id="KW-1185">Reference proteome</keyword>
<keyword evidence="8" id="KW-0547">Nucleotide-binding</keyword>
<dbReference type="EMBL" id="CAJNOC010003242">
    <property type="protein sequence ID" value="CAF0974069.1"/>
    <property type="molecule type" value="Genomic_DNA"/>
</dbReference>
<keyword evidence="12" id="KW-0732">Signal</keyword>
<protein>
    <recommendedName>
        <fullName evidence="4">N-acetylgalactosaminide beta-1,3-galactosyltransferase</fullName>
        <ecNumber evidence="4">2.4.1.122</ecNumber>
    </recommendedName>
</protein>
<comment type="caution">
    <text evidence="14">The sequence shown here is derived from an EMBL/GenBank/DDBJ whole genome shotgun (WGS) entry which is preliminary data.</text>
</comment>
<organism evidence="14 15">
    <name type="scientific">Brachionus calyciflorus</name>
    <dbReference type="NCBI Taxonomy" id="104777"/>
    <lineage>
        <taxon>Eukaryota</taxon>
        <taxon>Metazoa</taxon>
        <taxon>Spiralia</taxon>
        <taxon>Gnathifera</taxon>
        <taxon>Rotifera</taxon>
        <taxon>Eurotatoria</taxon>
        <taxon>Monogononta</taxon>
        <taxon>Pseudotrocha</taxon>
        <taxon>Ploima</taxon>
        <taxon>Brachionidae</taxon>
        <taxon>Brachionus</taxon>
    </lineage>
</organism>
<dbReference type="InterPro" id="IPR003378">
    <property type="entry name" value="Fringe-like_glycosylTrfase"/>
</dbReference>
<evidence type="ECO:0000256" key="8">
    <source>
        <dbReference type="ARBA" id="ARBA00022741"/>
    </source>
</evidence>
<dbReference type="GO" id="GO:0000166">
    <property type="term" value="F:nucleotide binding"/>
    <property type="evidence" value="ECO:0007669"/>
    <property type="project" value="UniProtKB-KW"/>
</dbReference>
<comment type="subcellular location">
    <subcellularLocation>
        <location evidence="1">Membrane</location>
        <topology evidence="1">Single-pass type II membrane protein</topology>
    </subcellularLocation>
</comment>
<dbReference type="PANTHER" id="PTHR23033:SF14">
    <property type="entry name" value="GLYCOPROTEIN-N-ACETYLGALACTOSAMINE 3-BETA-GALACTOSYLTRANSFERASE 1-RELATED"/>
    <property type="match status" value="1"/>
</dbReference>
<sequence>MIKKFFLLLIIISSLSTIVVIFQNTDKSNSINVKSSKLIFCLILTTPKSFKNGRVRTILNTWAYKCDGLKFITQHLTLNSTEKNSHFEYFTERDLLLYPPGLILDAYSKLTDKVYRTFLSVYSKYSNYSWYLKADDDTYIEMDNLNNFLMNKDPEMPVTFGHNFRIVVKDGYHSGGAGYVLSKKAFLSLGEKLNENFTFCPNSGVEDVDVAACLRKLNISMGMSVDEQGKGRFLPTSINNMVEGDVSWLKHYRENIPKKDTECCSDSFISFHNMSPEDMIFLDSVIKVLRKKSSRNNFKIKFKDIYANFRQYKNFEEEILKKL</sequence>
<dbReference type="EC" id="2.4.1.122" evidence="4"/>
<keyword evidence="5" id="KW-0328">Glycosyltransferase</keyword>
<comment type="pathway">
    <text evidence="2">Protein modification; protein glycosylation.</text>
</comment>
<evidence type="ECO:0000256" key="1">
    <source>
        <dbReference type="ARBA" id="ARBA00004606"/>
    </source>
</evidence>
<feature type="chain" id="PRO_5032368282" description="N-acetylgalactosaminide beta-1,3-galactosyltransferase" evidence="12">
    <location>
        <begin position="22"/>
        <end position="323"/>
    </location>
</feature>
<evidence type="ECO:0000256" key="11">
    <source>
        <dbReference type="ARBA" id="ARBA00023136"/>
    </source>
</evidence>
<evidence type="ECO:0000313" key="15">
    <source>
        <dbReference type="Proteomes" id="UP000663879"/>
    </source>
</evidence>
<evidence type="ECO:0000256" key="7">
    <source>
        <dbReference type="ARBA" id="ARBA00022692"/>
    </source>
</evidence>
<evidence type="ECO:0000256" key="4">
    <source>
        <dbReference type="ARBA" id="ARBA00012557"/>
    </source>
</evidence>
<evidence type="ECO:0000256" key="10">
    <source>
        <dbReference type="ARBA" id="ARBA00022989"/>
    </source>
</evidence>
<dbReference type="PANTHER" id="PTHR23033">
    <property type="entry name" value="BETA1,3-GALACTOSYLTRANSFERASE"/>
    <property type="match status" value="1"/>
</dbReference>
<proteinExistence type="inferred from homology"/>
<dbReference type="Pfam" id="PF02434">
    <property type="entry name" value="Fringe"/>
    <property type="match status" value="1"/>
</dbReference>
<reference evidence="14" key="1">
    <citation type="submission" date="2021-02" db="EMBL/GenBank/DDBJ databases">
        <authorList>
            <person name="Nowell W R."/>
        </authorList>
    </citation>
    <scope>NUCLEOTIDE SEQUENCE</scope>
    <source>
        <strain evidence="14">Ploen Becks lab</strain>
    </source>
</reference>
<feature type="domain" description="Fringe-like glycosyltransferase" evidence="13">
    <location>
        <begin position="39"/>
        <end position="222"/>
    </location>
</feature>
<keyword evidence="6" id="KW-0808">Transferase</keyword>
<feature type="signal peptide" evidence="12">
    <location>
        <begin position="1"/>
        <end position="21"/>
    </location>
</feature>
<keyword evidence="10" id="KW-1133">Transmembrane helix</keyword>
<keyword evidence="11" id="KW-0472">Membrane</keyword>
<dbReference type="Gene3D" id="3.90.550.50">
    <property type="match status" value="1"/>
</dbReference>
<dbReference type="Proteomes" id="UP000663879">
    <property type="component" value="Unassembled WGS sequence"/>
</dbReference>
<keyword evidence="7" id="KW-0812">Transmembrane</keyword>
<evidence type="ECO:0000313" key="14">
    <source>
        <dbReference type="EMBL" id="CAF0974069.1"/>
    </source>
</evidence>
<dbReference type="OrthoDB" id="414175at2759"/>
<comment type="similarity">
    <text evidence="3">Belongs to the glycosyltransferase 31 family. Beta3-Gal-T subfamily.</text>
</comment>
<evidence type="ECO:0000256" key="9">
    <source>
        <dbReference type="ARBA" id="ARBA00022968"/>
    </source>
</evidence>
<accession>A0A814EU62</accession>
<gene>
    <name evidence="14" type="ORF">OXX778_LOCUS15073</name>
</gene>
<evidence type="ECO:0000259" key="13">
    <source>
        <dbReference type="Pfam" id="PF02434"/>
    </source>
</evidence>
<evidence type="ECO:0000256" key="5">
    <source>
        <dbReference type="ARBA" id="ARBA00022676"/>
    </source>
</evidence>
<dbReference type="AlphaFoldDB" id="A0A814EU62"/>
<keyword evidence="9" id="KW-0735">Signal-anchor</keyword>
<dbReference type="GO" id="GO:0016020">
    <property type="term" value="C:membrane"/>
    <property type="evidence" value="ECO:0007669"/>
    <property type="project" value="UniProtKB-SubCell"/>
</dbReference>
<evidence type="ECO:0000256" key="3">
    <source>
        <dbReference type="ARBA" id="ARBA00006462"/>
    </source>
</evidence>
<evidence type="ECO:0000256" key="6">
    <source>
        <dbReference type="ARBA" id="ARBA00022679"/>
    </source>
</evidence>
<evidence type="ECO:0000256" key="12">
    <source>
        <dbReference type="SAM" id="SignalP"/>
    </source>
</evidence>
<dbReference type="GO" id="GO:0016263">
    <property type="term" value="F:glycoprotein-N-acetylgalactosamine 3-beta-galactosyltransferase activity"/>
    <property type="evidence" value="ECO:0007669"/>
    <property type="project" value="UniProtKB-EC"/>
</dbReference>
<dbReference type="InterPro" id="IPR026050">
    <property type="entry name" value="C1GALT1/C1GALT1_chp1"/>
</dbReference>
<evidence type="ECO:0000256" key="2">
    <source>
        <dbReference type="ARBA" id="ARBA00004922"/>
    </source>
</evidence>